<protein>
    <submittedName>
        <fullName evidence="2">Uncharacterized protein</fullName>
    </submittedName>
</protein>
<name>A0A409WP93_PSICY</name>
<keyword evidence="1" id="KW-0732">Signal</keyword>
<reference evidence="2 3" key="1">
    <citation type="journal article" date="2018" name="Evol. Lett.">
        <title>Horizontal gene cluster transfer increased hallucinogenic mushroom diversity.</title>
        <authorList>
            <person name="Reynolds H.T."/>
            <person name="Vijayakumar V."/>
            <person name="Gluck-Thaler E."/>
            <person name="Korotkin H.B."/>
            <person name="Matheny P.B."/>
            <person name="Slot J.C."/>
        </authorList>
    </citation>
    <scope>NUCLEOTIDE SEQUENCE [LARGE SCALE GENOMIC DNA]</scope>
    <source>
        <strain evidence="2 3">2631</strain>
    </source>
</reference>
<evidence type="ECO:0000256" key="1">
    <source>
        <dbReference type="SAM" id="SignalP"/>
    </source>
</evidence>
<accession>A0A409WP93</accession>
<dbReference type="OrthoDB" id="5588482at2759"/>
<dbReference type="EMBL" id="NHYD01003335">
    <property type="protein sequence ID" value="PPQ80328.1"/>
    <property type="molecule type" value="Genomic_DNA"/>
</dbReference>
<dbReference type="STRING" id="93625.A0A409WP93"/>
<sequence length="329" mass="33911">MLKTITIVSALVSVALAQNSTASASSSASSAASTVNPLIPSGISPTCLSFLQSLNSDSSLTSCLTSLSSATSAFAPGSSTTPSSAAVTAALGNLCTDSVTSACSESLIRSKITSFYTACTDELTTKRVDDAVKIYDVLYTILPLRTSVCSKDDTGSWCVMADTTTTREVSDEASGDSSTLSLAKLMALLYTKNSALQRRATVSAIVPNITTYHDTNLPFIFFKPSLDATRLCTTCSRNVLTAYINFESNVPYAPGLTASLLLSTQSDLYTAIQQKCPANFLSGAVQAAGGLSSGSGIFSSGAVSTVSSEYSSILAIAMGVATLGFTVAF</sequence>
<comment type="caution">
    <text evidence="2">The sequence shown here is derived from an EMBL/GenBank/DDBJ whole genome shotgun (WGS) entry which is preliminary data.</text>
</comment>
<dbReference type="Proteomes" id="UP000283269">
    <property type="component" value="Unassembled WGS sequence"/>
</dbReference>
<feature type="chain" id="PRO_5019209816" evidence="1">
    <location>
        <begin position="18"/>
        <end position="329"/>
    </location>
</feature>
<organism evidence="2 3">
    <name type="scientific">Psilocybe cyanescens</name>
    <dbReference type="NCBI Taxonomy" id="93625"/>
    <lineage>
        <taxon>Eukaryota</taxon>
        <taxon>Fungi</taxon>
        <taxon>Dikarya</taxon>
        <taxon>Basidiomycota</taxon>
        <taxon>Agaricomycotina</taxon>
        <taxon>Agaricomycetes</taxon>
        <taxon>Agaricomycetidae</taxon>
        <taxon>Agaricales</taxon>
        <taxon>Agaricineae</taxon>
        <taxon>Strophariaceae</taxon>
        <taxon>Psilocybe</taxon>
    </lineage>
</organism>
<evidence type="ECO:0000313" key="3">
    <source>
        <dbReference type="Proteomes" id="UP000283269"/>
    </source>
</evidence>
<proteinExistence type="predicted"/>
<dbReference type="InParanoid" id="A0A409WP93"/>
<keyword evidence="3" id="KW-1185">Reference proteome</keyword>
<dbReference type="AlphaFoldDB" id="A0A409WP93"/>
<gene>
    <name evidence="2" type="ORF">CVT25_003611</name>
</gene>
<feature type="signal peptide" evidence="1">
    <location>
        <begin position="1"/>
        <end position="17"/>
    </location>
</feature>
<evidence type="ECO:0000313" key="2">
    <source>
        <dbReference type="EMBL" id="PPQ80328.1"/>
    </source>
</evidence>